<dbReference type="AlphaFoldDB" id="A0AAD7UCK1"/>
<evidence type="ECO:0000313" key="7">
    <source>
        <dbReference type="EMBL" id="KAJ8601447.1"/>
    </source>
</evidence>
<gene>
    <name evidence="7" type="ORF">CTAYLR_005947</name>
</gene>
<evidence type="ECO:0000256" key="4">
    <source>
        <dbReference type="ARBA" id="ARBA00022989"/>
    </source>
</evidence>
<keyword evidence="8" id="KW-1185">Reference proteome</keyword>
<name>A0AAD7UCK1_9STRA</name>
<dbReference type="PANTHER" id="PTHR12812">
    <property type="entry name" value="HEPARAN SULFATE 6-O-SULFOTRANSFERASE 3"/>
    <property type="match status" value="1"/>
</dbReference>
<evidence type="ECO:0000256" key="2">
    <source>
        <dbReference type="ARBA" id="ARBA00022679"/>
    </source>
</evidence>
<dbReference type="GO" id="GO:0017095">
    <property type="term" value="F:heparan sulfate 6-sulfotransferase activity"/>
    <property type="evidence" value="ECO:0007669"/>
    <property type="project" value="TreeGrafter"/>
</dbReference>
<dbReference type="InterPro" id="IPR010635">
    <property type="entry name" value="Heparan_SO4-6-sulfoTrfase"/>
</dbReference>
<dbReference type="EMBL" id="JAQMWT010000432">
    <property type="protein sequence ID" value="KAJ8601447.1"/>
    <property type="molecule type" value="Genomic_DNA"/>
</dbReference>
<protein>
    <submittedName>
        <fullName evidence="7">Uncharacterized protein</fullName>
    </submittedName>
</protein>
<keyword evidence="2" id="KW-0808">Transferase</keyword>
<proteinExistence type="predicted"/>
<evidence type="ECO:0000256" key="3">
    <source>
        <dbReference type="ARBA" id="ARBA00022692"/>
    </source>
</evidence>
<dbReference type="PANTHER" id="PTHR12812:SF0">
    <property type="entry name" value="HEPARAN-SULFATE 6-O-SULFOTRANSFERASE"/>
    <property type="match status" value="1"/>
</dbReference>
<organism evidence="7 8">
    <name type="scientific">Chrysophaeum taylorii</name>
    <dbReference type="NCBI Taxonomy" id="2483200"/>
    <lineage>
        <taxon>Eukaryota</taxon>
        <taxon>Sar</taxon>
        <taxon>Stramenopiles</taxon>
        <taxon>Ochrophyta</taxon>
        <taxon>Pelagophyceae</taxon>
        <taxon>Pelagomonadales</taxon>
        <taxon>Pelagomonadaceae</taxon>
        <taxon>Chrysophaeum</taxon>
    </lineage>
</organism>
<sequence length="372" mass="42027">MLQSAKGRRLSPVEVRRQEEIELRLHAALDEQNKTIVKLHQSLIASMAAAGQAETSAVFSGSGENSTTWKPIALGREDWVVYLRVQKTGSQTLWLSLVDAFNGRVWGRPRCAKGPFCGFRCERVLSNAFVEARRQNNCRLFVRAHANWRDYAAAATLAGVPHHRLRWLALLREPVARARSEYEHVTRGLVAQFGDHAFGRAWDYNFTDKRRASLGEWLDCAACRVGSSNRQTRFLAGLAPTGSRDDERRGDATLLAAALDNLRRCDFVGLLDRYADSMLLLRETFPAQLGRFTAYSLSLHPKQKQHNDQEPRGDNSKAVLDRLHDLNRLDARLFEVAGSIFEARWAAMLRSLPPNRRGMRFRPTGSRSFVLG</sequence>
<evidence type="ECO:0000256" key="6">
    <source>
        <dbReference type="ARBA" id="ARBA00023180"/>
    </source>
</evidence>
<comment type="subcellular location">
    <subcellularLocation>
        <location evidence="1">Membrane</location>
        <topology evidence="1">Single-pass membrane protein</topology>
    </subcellularLocation>
</comment>
<evidence type="ECO:0000256" key="5">
    <source>
        <dbReference type="ARBA" id="ARBA00023136"/>
    </source>
</evidence>
<keyword evidence="5" id="KW-0472">Membrane</keyword>
<evidence type="ECO:0000313" key="8">
    <source>
        <dbReference type="Proteomes" id="UP001230188"/>
    </source>
</evidence>
<dbReference type="Gene3D" id="3.40.50.300">
    <property type="entry name" value="P-loop containing nucleotide triphosphate hydrolases"/>
    <property type="match status" value="1"/>
</dbReference>
<keyword evidence="4" id="KW-1133">Transmembrane helix</keyword>
<keyword evidence="6" id="KW-0325">Glycoprotein</keyword>
<keyword evidence="3" id="KW-0812">Transmembrane</keyword>
<dbReference type="InterPro" id="IPR027417">
    <property type="entry name" value="P-loop_NTPase"/>
</dbReference>
<evidence type="ECO:0000256" key="1">
    <source>
        <dbReference type="ARBA" id="ARBA00004167"/>
    </source>
</evidence>
<dbReference type="Proteomes" id="UP001230188">
    <property type="component" value="Unassembled WGS sequence"/>
</dbReference>
<comment type="caution">
    <text evidence="7">The sequence shown here is derived from an EMBL/GenBank/DDBJ whole genome shotgun (WGS) entry which is preliminary data.</text>
</comment>
<reference evidence="7" key="1">
    <citation type="submission" date="2023-01" db="EMBL/GenBank/DDBJ databases">
        <title>Metagenome sequencing of chrysophaentin producing Chrysophaeum taylorii.</title>
        <authorList>
            <person name="Davison J."/>
            <person name="Bewley C."/>
        </authorList>
    </citation>
    <scope>NUCLEOTIDE SEQUENCE</scope>
    <source>
        <strain evidence="7">NIES-1699</strain>
    </source>
</reference>
<dbReference type="GO" id="GO:0016020">
    <property type="term" value="C:membrane"/>
    <property type="evidence" value="ECO:0007669"/>
    <property type="project" value="UniProtKB-SubCell"/>
</dbReference>
<accession>A0AAD7UCK1</accession>